<dbReference type="Proteomes" id="UP001400965">
    <property type="component" value="Unassembled WGS sequence"/>
</dbReference>
<accession>A0ABN1M2U2</accession>
<keyword evidence="2" id="KW-1185">Reference proteome</keyword>
<comment type="caution">
    <text evidence="1">The sequence shown here is derived from an EMBL/GenBank/DDBJ whole genome shotgun (WGS) entry which is preliminary data.</text>
</comment>
<reference evidence="1 2" key="1">
    <citation type="journal article" date="2019" name="Int. J. Syst. Evol. Microbiol.">
        <title>The Global Catalogue of Microorganisms (GCM) 10K type strain sequencing project: providing services to taxonomists for standard genome sequencing and annotation.</title>
        <authorList>
            <consortium name="The Broad Institute Genomics Platform"/>
            <consortium name="The Broad Institute Genome Sequencing Center for Infectious Disease"/>
            <person name="Wu L."/>
            <person name="Ma J."/>
        </authorList>
    </citation>
    <scope>NUCLEOTIDE SEQUENCE [LARGE SCALE GENOMIC DNA]</scope>
    <source>
        <strain evidence="1 2">JCM 6486</strain>
    </source>
</reference>
<evidence type="ECO:0008006" key="3">
    <source>
        <dbReference type="Google" id="ProtNLM"/>
    </source>
</evidence>
<dbReference type="EMBL" id="BAAACP010000007">
    <property type="protein sequence ID" value="GAA0863562.1"/>
    <property type="molecule type" value="Genomic_DNA"/>
</dbReference>
<organism evidence="1 2">
    <name type="scientific">Paraclostridium tenue</name>
    <dbReference type="NCBI Taxonomy" id="1737"/>
    <lineage>
        <taxon>Bacteria</taxon>
        <taxon>Bacillati</taxon>
        <taxon>Bacillota</taxon>
        <taxon>Clostridia</taxon>
        <taxon>Peptostreptococcales</taxon>
        <taxon>Peptostreptococcaceae</taxon>
        <taxon>Paraclostridium</taxon>
    </lineage>
</organism>
<dbReference type="InterPro" id="IPR016177">
    <property type="entry name" value="DNA-bd_dom_sf"/>
</dbReference>
<gene>
    <name evidence="1" type="ORF">GCM10008917_13520</name>
</gene>
<sequence length="197" mass="23613">MKRCKVCGKKQSYLRKGLCHKHYYQVRKYGELLDNDATTRLDKHKVVSNENYDEVIVTDNKHNEVKRFKIDKKDTDKVLRIKWSYVFRDNSFVNRKTNYRLEYYLLDIDKTKNKIIFINNDKSDFRRSNLKVVTIKEYKKQFKHVNNTSGINGVSFDKSKNRWRSKISHAGRNINLGTFQNKEDAIKARKDAENLYF</sequence>
<evidence type="ECO:0000313" key="2">
    <source>
        <dbReference type="Proteomes" id="UP001400965"/>
    </source>
</evidence>
<dbReference type="SUPFAM" id="SSF54171">
    <property type="entry name" value="DNA-binding domain"/>
    <property type="match status" value="1"/>
</dbReference>
<evidence type="ECO:0000313" key="1">
    <source>
        <dbReference type="EMBL" id="GAA0863562.1"/>
    </source>
</evidence>
<name>A0ABN1M2U2_9FIRM</name>
<dbReference type="RefSeq" id="WP_346044188.1">
    <property type="nucleotide sequence ID" value="NZ_BAAACP010000007.1"/>
</dbReference>
<proteinExistence type="predicted"/>
<protein>
    <recommendedName>
        <fullName evidence="3">AP2/ERF domain-containing protein</fullName>
    </recommendedName>
</protein>